<keyword evidence="5" id="KW-1185">Reference proteome</keyword>
<dbReference type="OrthoDB" id="9781970at2"/>
<dbReference type="GO" id="GO:0016020">
    <property type="term" value="C:membrane"/>
    <property type="evidence" value="ECO:0007669"/>
    <property type="project" value="InterPro"/>
</dbReference>
<proteinExistence type="inferred from homology"/>
<dbReference type="Pfam" id="PF01464">
    <property type="entry name" value="SLT"/>
    <property type="match status" value="1"/>
</dbReference>
<dbReference type="InterPro" id="IPR000189">
    <property type="entry name" value="Transglyc_AS"/>
</dbReference>
<dbReference type="PROSITE" id="PS00922">
    <property type="entry name" value="TRANSGLYCOSYLASE"/>
    <property type="match status" value="1"/>
</dbReference>
<accession>A0A1G7PBZ7</accession>
<feature type="compositionally biased region" description="Low complexity" evidence="2">
    <location>
        <begin position="71"/>
        <end position="81"/>
    </location>
</feature>
<dbReference type="STRING" id="571438.SAMN05192586_11528"/>
<sequence>MKRRNALLLFLFGLLATLAVLGLLAGFVPQTEGPELRRRANPRVVSLAPEDLPAPILPLGDGVRQWAVRAPAADAAAAPPQRDARAPSGGGSPQAPPLRTSVGEPGGFAPLLPLDGASPPLLLGSLPPRYGDALDNGGRPLRWLAAPGALAGYSPLRPRTPQRASDPPPFTGEDDTPAALSARAARYRRLVENFSRRYNLDTDLVYAIIHSESDFSPTLVSGKSAMGLMQILPDTASDEVHRYLYGRRGEISFDELRVPETNIRYGTAYLHILLTRYFAGVEDELAREYCAVAAYNMGPNRFLRLYGSTDEAAVARINAMSAAELYADLTSRLPVRETRFYVAKVQRMKNHYAALR</sequence>
<protein>
    <submittedName>
        <fullName evidence="4">Membrane-bound lytic murein transglycosylase C</fullName>
    </submittedName>
</protein>
<gene>
    <name evidence="4" type="ORF">SAMN05192586_11528</name>
</gene>
<dbReference type="GO" id="GO:0008933">
    <property type="term" value="F:peptidoglycan lytic transglycosylase activity"/>
    <property type="evidence" value="ECO:0007669"/>
    <property type="project" value="InterPro"/>
</dbReference>
<evidence type="ECO:0000313" key="5">
    <source>
        <dbReference type="Proteomes" id="UP000199355"/>
    </source>
</evidence>
<comment type="similarity">
    <text evidence="1">Belongs to the transglycosylase Slt family.</text>
</comment>
<organism evidence="4 5">
    <name type="scientific">Desulfovibrio legallii</name>
    <dbReference type="NCBI Taxonomy" id="571438"/>
    <lineage>
        <taxon>Bacteria</taxon>
        <taxon>Pseudomonadati</taxon>
        <taxon>Thermodesulfobacteriota</taxon>
        <taxon>Desulfovibrionia</taxon>
        <taxon>Desulfovibrionales</taxon>
        <taxon>Desulfovibrionaceae</taxon>
        <taxon>Desulfovibrio</taxon>
    </lineage>
</organism>
<dbReference type="AlphaFoldDB" id="A0A1G7PBZ7"/>
<dbReference type="RefSeq" id="WP_092154546.1">
    <property type="nucleotide sequence ID" value="NZ_FNBX01000015.1"/>
</dbReference>
<dbReference type="Gene3D" id="1.10.530.10">
    <property type="match status" value="1"/>
</dbReference>
<dbReference type="SUPFAM" id="SSF53955">
    <property type="entry name" value="Lysozyme-like"/>
    <property type="match status" value="1"/>
</dbReference>
<evidence type="ECO:0000256" key="2">
    <source>
        <dbReference type="SAM" id="MobiDB-lite"/>
    </source>
</evidence>
<reference evidence="5" key="1">
    <citation type="submission" date="2016-10" db="EMBL/GenBank/DDBJ databases">
        <authorList>
            <person name="Varghese N."/>
            <person name="Submissions S."/>
        </authorList>
    </citation>
    <scope>NUCLEOTIDE SEQUENCE [LARGE SCALE GENOMIC DNA]</scope>
    <source>
        <strain evidence="5">KHC7</strain>
    </source>
</reference>
<evidence type="ECO:0000256" key="1">
    <source>
        <dbReference type="ARBA" id="ARBA00007734"/>
    </source>
</evidence>
<dbReference type="InterPro" id="IPR008258">
    <property type="entry name" value="Transglycosylase_SLT_dom_1"/>
</dbReference>
<evidence type="ECO:0000259" key="3">
    <source>
        <dbReference type="Pfam" id="PF01464"/>
    </source>
</evidence>
<evidence type="ECO:0000313" key="4">
    <source>
        <dbReference type="EMBL" id="SDF83751.1"/>
    </source>
</evidence>
<dbReference type="CDD" id="cd16893">
    <property type="entry name" value="LT_MltC_MltE"/>
    <property type="match status" value="1"/>
</dbReference>
<feature type="domain" description="Transglycosylase SLT" evidence="3">
    <location>
        <begin position="194"/>
        <end position="309"/>
    </location>
</feature>
<dbReference type="PANTHER" id="PTHR37423:SF2">
    <property type="entry name" value="MEMBRANE-BOUND LYTIC MUREIN TRANSGLYCOSYLASE C"/>
    <property type="match status" value="1"/>
</dbReference>
<dbReference type="InterPro" id="IPR023346">
    <property type="entry name" value="Lysozyme-like_dom_sf"/>
</dbReference>
<dbReference type="PANTHER" id="PTHR37423">
    <property type="entry name" value="SOLUBLE LYTIC MUREIN TRANSGLYCOSYLASE-RELATED"/>
    <property type="match status" value="1"/>
</dbReference>
<dbReference type="GO" id="GO:0000270">
    <property type="term" value="P:peptidoglycan metabolic process"/>
    <property type="evidence" value="ECO:0007669"/>
    <property type="project" value="InterPro"/>
</dbReference>
<name>A0A1G7PBZ7_9BACT</name>
<feature type="region of interest" description="Disordered" evidence="2">
    <location>
        <begin position="154"/>
        <end position="176"/>
    </location>
</feature>
<dbReference type="EMBL" id="FNBX01000015">
    <property type="protein sequence ID" value="SDF83751.1"/>
    <property type="molecule type" value="Genomic_DNA"/>
</dbReference>
<feature type="region of interest" description="Disordered" evidence="2">
    <location>
        <begin position="71"/>
        <end position="110"/>
    </location>
</feature>
<dbReference type="Proteomes" id="UP000199355">
    <property type="component" value="Unassembled WGS sequence"/>
</dbReference>